<reference evidence="1" key="1">
    <citation type="submission" date="2015-09" db="EMBL/GenBank/DDBJ databases">
        <authorList>
            <consortium name="Pathogen Informatics"/>
        </authorList>
    </citation>
    <scope>NUCLEOTIDE SEQUENCE</scope>
    <source>
        <strain evidence="1">2789STDY5834896</strain>
    </source>
</reference>
<dbReference type="EMBL" id="FMHG01000001">
    <property type="protein sequence ID" value="SCJ81608.1"/>
    <property type="molecule type" value="Genomic_DNA"/>
</dbReference>
<evidence type="ECO:0000313" key="1">
    <source>
        <dbReference type="EMBL" id="SCJ81608.1"/>
    </source>
</evidence>
<proteinExistence type="predicted"/>
<gene>
    <name evidence="1" type="ORF">SAMEA3545359_02209</name>
</gene>
<protein>
    <submittedName>
        <fullName evidence="1">Uncharacterized protein</fullName>
    </submittedName>
</protein>
<name>A0A1C6JHY0_9FIRM</name>
<organism evidence="1">
    <name type="scientific">uncultured Anaerotruncus sp</name>
    <dbReference type="NCBI Taxonomy" id="905011"/>
    <lineage>
        <taxon>Bacteria</taxon>
        <taxon>Bacillati</taxon>
        <taxon>Bacillota</taxon>
        <taxon>Clostridia</taxon>
        <taxon>Eubacteriales</taxon>
        <taxon>Oscillospiraceae</taxon>
        <taxon>Anaerotruncus</taxon>
        <taxon>environmental samples</taxon>
    </lineage>
</organism>
<accession>A0A1C6JHY0</accession>
<sequence>MLIDTERVEQMVAEATKKRYAPRGERFREYERIKADISELYGGKTCSKYETAIEKLAAALRL</sequence>
<dbReference type="AlphaFoldDB" id="A0A1C6JHY0"/>